<sequence length="130" mass="14349">MIRKISGAFTGGALGAFIDSVNIWILGQVGITAWLGIKIHPQFTGSWLYPRLVWGGIWALLLILPFYRQRTALRGILMSLVPTTMMFVMVFPEMGLGILGLKAGLLTPLLVLLLNFIYGLVASFWHKSCA</sequence>
<feature type="transmembrane region" description="Helical" evidence="1">
    <location>
        <begin position="12"/>
        <end position="35"/>
    </location>
</feature>
<reference evidence="2" key="1">
    <citation type="journal article" date="2022" name="bioRxiv">
        <title>Thiovibrio frasassiensisgen. nov., sp. nov., an autotrophic, elemental sulfur disproportionating bacterium isolated from sulfidic karst sediment, and proposal of Thiovibrionaceae fam. nov.</title>
        <authorList>
            <person name="Aronson H."/>
            <person name="Thomas C."/>
            <person name="Bhattacharyya M."/>
            <person name="Eckstein S."/>
            <person name="Jensen S."/>
            <person name="Barco R."/>
            <person name="Macalady J."/>
            <person name="Amend J."/>
        </authorList>
    </citation>
    <scope>NUCLEOTIDE SEQUENCE</scope>
    <source>
        <strain evidence="2">RS19-109</strain>
    </source>
</reference>
<name>A0A9X4RMX1_9BACT</name>
<evidence type="ECO:0000313" key="2">
    <source>
        <dbReference type="EMBL" id="MDG4476675.1"/>
    </source>
</evidence>
<keyword evidence="1" id="KW-1133">Transmembrane helix</keyword>
<organism evidence="2 3">
    <name type="scientific">Thiovibrio frasassiensis</name>
    <dbReference type="NCBI Taxonomy" id="2984131"/>
    <lineage>
        <taxon>Bacteria</taxon>
        <taxon>Pseudomonadati</taxon>
        <taxon>Thermodesulfobacteriota</taxon>
        <taxon>Desulfobulbia</taxon>
        <taxon>Desulfobulbales</taxon>
        <taxon>Thiovibrionaceae</taxon>
        <taxon>Thiovibrio</taxon>
    </lineage>
</organism>
<accession>A0A9X4RMX1</accession>
<comment type="caution">
    <text evidence="2">The sequence shown here is derived from an EMBL/GenBank/DDBJ whole genome shotgun (WGS) entry which is preliminary data.</text>
</comment>
<feature type="transmembrane region" description="Helical" evidence="1">
    <location>
        <begin position="105"/>
        <end position="125"/>
    </location>
</feature>
<keyword evidence="1" id="KW-0812">Transmembrane</keyword>
<gene>
    <name evidence="2" type="ORF">OLX77_10980</name>
</gene>
<dbReference type="Proteomes" id="UP001154240">
    <property type="component" value="Unassembled WGS sequence"/>
</dbReference>
<dbReference type="RefSeq" id="WP_307633640.1">
    <property type="nucleotide sequence ID" value="NZ_JAPHEH010000001.1"/>
</dbReference>
<feature type="transmembrane region" description="Helical" evidence="1">
    <location>
        <begin position="79"/>
        <end position="99"/>
    </location>
</feature>
<evidence type="ECO:0000313" key="3">
    <source>
        <dbReference type="Proteomes" id="UP001154240"/>
    </source>
</evidence>
<keyword evidence="1" id="KW-0472">Membrane</keyword>
<evidence type="ECO:0000256" key="1">
    <source>
        <dbReference type="SAM" id="Phobius"/>
    </source>
</evidence>
<dbReference type="EMBL" id="JAPHEH010000001">
    <property type="protein sequence ID" value="MDG4476675.1"/>
    <property type="molecule type" value="Genomic_DNA"/>
</dbReference>
<keyword evidence="3" id="KW-1185">Reference proteome</keyword>
<reference evidence="2" key="2">
    <citation type="submission" date="2022-10" db="EMBL/GenBank/DDBJ databases">
        <authorList>
            <person name="Aronson H.S."/>
        </authorList>
    </citation>
    <scope>NUCLEOTIDE SEQUENCE</scope>
    <source>
        <strain evidence="2">RS19-109</strain>
    </source>
</reference>
<proteinExistence type="predicted"/>
<protein>
    <submittedName>
        <fullName evidence="2">Uncharacterized protein</fullName>
    </submittedName>
</protein>
<dbReference type="AlphaFoldDB" id="A0A9X4RMX1"/>
<feature type="transmembrane region" description="Helical" evidence="1">
    <location>
        <begin position="47"/>
        <end position="67"/>
    </location>
</feature>